<accession>A0ABR9D2F2</accession>
<dbReference type="EMBL" id="JACXSS010000001">
    <property type="protein sequence ID" value="MBD9357130.1"/>
    <property type="molecule type" value="Genomic_DNA"/>
</dbReference>
<proteinExistence type="predicted"/>
<organism evidence="2 3">
    <name type="scientific">Methylomonas albis</name>
    <dbReference type="NCBI Taxonomy" id="1854563"/>
    <lineage>
        <taxon>Bacteria</taxon>
        <taxon>Pseudomonadati</taxon>
        <taxon>Pseudomonadota</taxon>
        <taxon>Gammaproteobacteria</taxon>
        <taxon>Methylococcales</taxon>
        <taxon>Methylococcaceae</taxon>
        <taxon>Methylomonas</taxon>
    </lineage>
</organism>
<dbReference type="Proteomes" id="UP000652176">
    <property type="component" value="Unassembled WGS sequence"/>
</dbReference>
<comment type="caution">
    <text evidence="2">The sequence shown here is derived from an EMBL/GenBank/DDBJ whole genome shotgun (WGS) entry which is preliminary data.</text>
</comment>
<evidence type="ECO:0000313" key="2">
    <source>
        <dbReference type="EMBL" id="MBD9357130.1"/>
    </source>
</evidence>
<keyword evidence="1" id="KW-0812">Transmembrane</keyword>
<protein>
    <recommendedName>
        <fullName evidence="4">DUF58 domain-containing protein</fullName>
    </recommendedName>
</protein>
<feature type="transmembrane region" description="Helical" evidence="1">
    <location>
        <begin position="39"/>
        <end position="57"/>
    </location>
</feature>
<keyword evidence="1" id="KW-1133">Transmembrane helix</keyword>
<reference evidence="2 3" key="1">
    <citation type="submission" date="2020-09" db="EMBL/GenBank/DDBJ databases">
        <title>Methylomonas albis sp. nov. and Methylomonas fluvii sp. nov.: Two cold-adapted methanotrophs from the River Elbe and an amended description of Methylovulum psychrotolerans strain Eb1.</title>
        <authorList>
            <person name="Bussmann I.K."/>
            <person name="Klings K.-W."/>
            <person name="Warnstedt J."/>
            <person name="Hoppert M."/>
            <person name="Saborowski A."/>
            <person name="Horn F."/>
            <person name="Liebner S."/>
        </authorList>
    </citation>
    <scope>NUCLEOTIDE SEQUENCE [LARGE SCALE GENOMIC DNA]</scope>
    <source>
        <strain evidence="2 3">EbA</strain>
    </source>
</reference>
<name>A0ABR9D2F2_9GAMM</name>
<evidence type="ECO:0008006" key="4">
    <source>
        <dbReference type="Google" id="ProtNLM"/>
    </source>
</evidence>
<keyword evidence="3" id="KW-1185">Reference proteome</keyword>
<keyword evidence="1" id="KW-0472">Membrane</keyword>
<evidence type="ECO:0000313" key="3">
    <source>
        <dbReference type="Proteomes" id="UP000652176"/>
    </source>
</evidence>
<evidence type="ECO:0000256" key="1">
    <source>
        <dbReference type="SAM" id="Phobius"/>
    </source>
</evidence>
<gene>
    <name evidence="2" type="ORF">IE877_14795</name>
</gene>
<feature type="transmembrane region" description="Helical" evidence="1">
    <location>
        <begin position="12"/>
        <end position="33"/>
    </location>
</feature>
<sequence>MRAISLRTFWQIWRLPLALGLTSAAGLAAALIGDGAWDAASWALLGLPAAVCGLGLLSSKSNSGDCDNGPIGDKRE</sequence>